<feature type="region of interest" description="Disordered" evidence="1">
    <location>
        <begin position="57"/>
        <end position="79"/>
    </location>
</feature>
<dbReference type="VEuPathDB" id="FungiDB:AMAG_10819"/>
<dbReference type="Proteomes" id="UP000054350">
    <property type="component" value="Unassembled WGS sequence"/>
</dbReference>
<dbReference type="AlphaFoldDB" id="A0A0L0SRQ6"/>
<accession>A0A0L0SRQ6</accession>
<protein>
    <submittedName>
        <fullName evidence="2">Uncharacterized protein</fullName>
    </submittedName>
</protein>
<gene>
    <name evidence="2" type="ORF">AMAG_10819</name>
</gene>
<reference evidence="3" key="2">
    <citation type="submission" date="2009-11" db="EMBL/GenBank/DDBJ databases">
        <title>The Genome Sequence of Allomyces macrogynus strain ATCC 38327.</title>
        <authorList>
            <consortium name="The Broad Institute Genome Sequencing Platform"/>
            <person name="Russ C."/>
            <person name="Cuomo C."/>
            <person name="Shea T."/>
            <person name="Young S.K."/>
            <person name="Zeng Q."/>
            <person name="Koehrsen M."/>
            <person name="Haas B."/>
            <person name="Borodovsky M."/>
            <person name="Guigo R."/>
            <person name="Alvarado L."/>
            <person name="Berlin A."/>
            <person name="Borenstein D."/>
            <person name="Chen Z."/>
            <person name="Engels R."/>
            <person name="Freedman E."/>
            <person name="Gellesch M."/>
            <person name="Goldberg J."/>
            <person name="Griggs A."/>
            <person name="Gujja S."/>
            <person name="Heiman D."/>
            <person name="Hepburn T."/>
            <person name="Howarth C."/>
            <person name="Jen D."/>
            <person name="Larson L."/>
            <person name="Lewis B."/>
            <person name="Mehta T."/>
            <person name="Park D."/>
            <person name="Pearson M."/>
            <person name="Roberts A."/>
            <person name="Saif S."/>
            <person name="Shenoy N."/>
            <person name="Sisk P."/>
            <person name="Stolte C."/>
            <person name="Sykes S."/>
            <person name="Walk T."/>
            <person name="White J."/>
            <person name="Yandava C."/>
            <person name="Burger G."/>
            <person name="Gray M.W."/>
            <person name="Holland P.W.H."/>
            <person name="King N."/>
            <person name="Lang F.B.F."/>
            <person name="Roger A.J."/>
            <person name="Ruiz-Trillo I."/>
            <person name="Lander E."/>
            <person name="Nusbaum C."/>
        </authorList>
    </citation>
    <scope>NUCLEOTIDE SEQUENCE [LARGE SCALE GENOMIC DNA]</scope>
    <source>
        <strain evidence="3">ATCC 38327</strain>
    </source>
</reference>
<reference evidence="2 3" key="1">
    <citation type="submission" date="2009-11" db="EMBL/GenBank/DDBJ databases">
        <title>Annotation of Allomyces macrogynus ATCC 38327.</title>
        <authorList>
            <consortium name="The Broad Institute Genome Sequencing Platform"/>
            <person name="Russ C."/>
            <person name="Cuomo C."/>
            <person name="Burger G."/>
            <person name="Gray M.W."/>
            <person name="Holland P.W.H."/>
            <person name="King N."/>
            <person name="Lang F.B.F."/>
            <person name="Roger A.J."/>
            <person name="Ruiz-Trillo I."/>
            <person name="Young S.K."/>
            <person name="Zeng Q."/>
            <person name="Gargeya S."/>
            <person name="Fitzgerald M."/>
            <person name="Haas B."/>
            <person name="Abouelleil A."/>
            <person name="Alvarado L."/>
            <person name="Arachchi H.M."/>
            <person name="Berlin A."/>
            <person name="Chapman S.B."/>
            <person name="Gearin G."/>
            <person name="Goldberg J."/>
            <person name="Griggs A."/>
            <person name="Gujja S."/>
            <person name="Hansen M."/>
            <person name="Heiman D."/>
            <person name="Howarth C."/>
            <person name="Larimer J."/>
            <person name="Lui A."/>
            <person name="MacDonald P.J.P."/>
            <person name="McCowen C."/>
            <person name="Montmayeur A."/>
            <person name="Murphy C."/>
            <person name="Neiman D."/>
            <person name="Pearson M."/>
            <person name="Priest M."/>
            <person name="Roberts A."/>
            <person name="Saif S."/>
            <person name="Shea T."/>
            <person name="Sisk P."/>
            <person name="Stolte C."/>
            <person name="Sykes S."/>
            <person name="Wortman J."/>
            <person name="Nusbaum C."/>
            <person name="Birren B."/>
        </authorList>
    </citation>
    <scope>NUCLEOTIDE SEQUENCE [LARGE SCALE GENOMIC DNA]</scope>
    <source>
        <strain evidence="2 3">ATCC 38327</strain>
    </source>
</reference>
<sequence length="92" mass="9762">MVLPLDSQLREPVVPLRHFHVAAALANRLDTAHSPSGASFDPTLLALKELSCDPAPLVDSAGHLSRGPESEPEPEPALDVDALLEHAARRSA</sequence>
<dbReference type="EMBL" id="GG745346">
    <property type="protein sequence ID" value="KNE65166.1"/>
    <property type="molecule type" value="Genomic_DNA"/>
</dbReference>
<name>A0A0L0SRQ6_ALLM3</name>
<organism evidence="2 3">
    <name type="scientific">Allomyces macrogynus (strain ATCC 38327)</name>
    <name type="common">Allomyces javanicus var. macrogynus</name>
    <dbReference type="NCBI Taxonomy" id="578462"/>
    <lineage>
        <taxon>Eukaryota</taxon>
        <taxon>Fungi</taxon>
        <taxon>Fungi incertae sedis</taxon>
        <taxon>Blastocladiomycota</taxon>
        <taxon>Blastocladiomycetes</taxon>
        <taxon>Blastocladiales</taxon>
        <taxon>Blastocladiaceae</taxon>
        <taxon>Allomyces</taxon>
    </lineage>
</organism>
<evidence type="ECO:0000313" key="2">
    <source>
        <dbReference type="EMBL" id="KNE65166.1"/>
    </source>
</evidence>
<keyword evidence="3" id="KW-1185">Reference proteome</keyword>
<proteinExistence type="predicted"/>
<evidence type="ECO:0000256" key="1">
    <source>
        <dbReference type="SAM" id="MobiDB-lite"/>
    </source>
</evidence>
<evidence type="ECO:0000313" key="3">
    <source>
        <dbReference type="Proteomes" id="UP000054350"/>
    </source>
</evidence>